<protein>
    <recommendedName>
        <fullName evidence="2">CRK SH3-binding GNRP</fullName>
    </recommendedName>
</protein>
<evidence type="ECO:0000313" key="7">
    <source>
        <dbReference type="Ensembl" id="ENSCCRP00020060524.1"/>
    </source>
</evidence>
<name>A0A8C2FVM5_CYPCA</name>
<dbReference type="SMART" id="SM00229">
    <property type="entry name" value="RasGEFN"/>
    <property type="match status" value="1"/>
</dbReference>
<dbReference type="SMART" id="SM00147">
    <property type="entry name" value="RasGEF"/>
    <property type="match status" value="1"/>
</dbReference>
<dbReference type="InterPro" id="IPR036964">
    <property type="entry name" value="RASGEF_cat_dom_sf"/>
</dbReference>
<feature type="region of interest" description="Disordered" evidence="4">
    <location>
        <begin position="27"/>
        <end position="61"/>
    </location>
</feature>
<dbReference type="Pfam" id="PF00617">
    <property type="entry name" value="RasGEF"/>
    <property type="match status" value="1"/>
</dbReference>
<feature type="domain" description="Ras-GEF" evidence="5">
    <location>
        <begin position="825"/>
        <end position="1049"/>
    </location>
</feature>
<reference evidence="7" key="1">
    <citation type="submission" date="2025-08" db="UniProtKB">
        <authorList>
            <consortium name="Ensembl"/>
        </authorList>
    </citation>
    <scope>IDENTIFICATION</scope>
</reference>
<dbReference type="Pfam" id="PF00618">
    <property type="entry name" value="RasGEF_N"/>
    <property type="match status" value="1"/>
</dbReference>
<dbReference type="PROSITE" id="PS00720">
    <property type="entry name" value="RASGEF"/>
    <property type="match status" value="1"/>
</dbReference>
<dbReference type="PANTHER" id="PTHR23113">
    <property type="entry name" value="GUANINE NUCLEOTIDE EXCHANGE FACTOR"/>
    <property type="match status" value="1"/>
</dbReference>
<sequence>MSGKIESKHESQKSHLSSFTMKLMKFHSPKIKRTPSKKSKQLQPEPTVTTPEKPVNKKVSRLEEQEKEVVSALRYFKTIVDKMSVDTKVLQMLPGSASKVLEAILPLMQVEARIQHSSAVSSCHNCVYQSLANLIRWSDQVMLEGIDLDDKDTVATVTTVIKAVLDGVKELVKLTIEKQEQPSPTSPNKPVPPVVKTESPPALPPKKRQSATSPTRVAVVAPMSRVPCGLNLPPGALRQQEFDVDLLQRRFSGGSQSYGGDSPRLSPCNSMGKLSKSDEQLSSLERDSGQCSRNTSCETLEGYDPDYDFLHQDLSVSEPLPFPTGTGSSLSPLPECHGESQSLSPAQAPAHPRFSAPVTSQASLEYWTPPLIPGRTNSVLPPALPQKKRRSAPIISAYPLYERLPSHYDNLSEEEQPTPPFPLVMPASPLPQVNGGDDLSQCTDADSPPPLPEKKGKQILQYMQFVEDYSEPQPSVFYQMPQNESIYEQRRNKRFQEVYGFNDSYSSSDSVHEPVPPPALPPKQRQLASYTSPPPSSSSSSFSILPPPAGLLEEAEPALGLSLSVSSSFLSGHASLTTPVSESVDEGGEGEYVNLYSSTQANGESTHRADPTSCDDVLQDHTPHIPTSNSKEALSKDRPKEPSHGQIDDVDELSLIDHNDIMNRITLKSENDDGPDVRAGSGDILLVHATETDRKDLVLYCEAFLTTYRTFITPEDLIKKLHYRYTRFCHSPDTFRKRVSKNTFFVLVRVVDELCLVELTEDILRQLMDLVFRLVCNGELSLARVLRKNILDKVEQKRLLRHMHMLKPLAARGVSARPGTLHDFRSHEIADQLTLLDAELFYKIEIPEVLLWAKEQNEEKSPNLTQFTEHFNNMSYWVRSIIIQQEKAQDREKLLLKFIKIMKHLRKLNNFNSYLAILSALDSAPIRRLEWQKQTSEGLEEYCTLIDSSSSFRAYRAALAEVEPPCIPYLGLILQDLTFVHLGNPDFIDGKVNFSKRWQQFNILDSMRRFQQVHYELKRNEDIVSFFNDFSDHLAEEALWELSLKIKPRNISRRRTEREEKT</sequence>
<evidence type="ECO:0000256" key="2">
    <source>
        <dbReference type="ARBA" id="ARBA00083313"/>
    </source>
</evidence>
<evidence type="ECO:0000256" key="4">
    <source>
        <dbReference type="SAM" id="MobiDB-lite"/>
    </source>
</evidence>
<dbReference type="Ensembl" id="ENSCCRT00020066664.1">
    <property type="protein sequence ID" value="ENSCCRP00020060524.1"/>
    <property type="gene ID" value="ENSCCRG00020027623.1"/>
</dbReference>
<dbReference type="SUPFAM" id="SSF48366">
    <property type="entry name" value="Ras GEF"/>
    <property type="match status" value="1"/>
</dbReference>
<dbReference type="GO" id="GO:0005886">
    <property type="term" value="C:plasma membrane"/>
    <property type="evidence" value="ECO:0007669"/>
    <property type="project" value="TreeGrafter"/>
</dbReference>
<evidence type="ECO:0000259" key="6">
    <source>
        <dbReference type="PROSITE" id="PS50212"/>
    </source>
</evidence>
<dbReference type="InterPro" id="IPR001895">
    <property type="entry name" value="RASGEF_cat_dom"/>
</dbReference>
<dbReference type="CDD" id="cd00155">
    <property type="entry name" value="RasGEF"/>
    <property type="match status" value="1"/>
</dbReference>
<dbReference type="PANTHER" id="PTHR23113:SF224">
    <property type="entry name" value="RAP GUANINE NUCLEOTIDE EXCHANGE FACTOR 1"/>
    <property type="match status" value="1"/>
</dbReference>
<feature type="compositionally biased region" description="Basic and acidic residues" evidence="4">
    <location>
        <begin position="633"/>
        <end position="647"/>
    </location>
</feature>
<accession>A0A8C2FVM5</accession>
<dbReference type="InterPro" id="IPR008937">
    <property type="entry name" value="Ras-like_GEF"/>
</dbReference>
<feature type="compositionally biased region" description="Basic and acidic residues" evidence="4">
    <location>
        <begin position="275"/>
        <end position="288"/>
    </location>
</feature>
<dbReference type="InterPro" id="IPR023578">
    <property type="entry name" value="Ras_GEF_dom_sf"/>
</dbReference>
<dbReference type="Gene3D" id="1.20.870.10">
    <property type="entry name" value="Son of sevenless (SoS) protein Chain: S domain 1"/>
    <property type="match status" value="1"/>
</dbReference>
<proteinExistence type="predicted"/>
<feature type="region of interest" description="Disordered" evidence="4">
    <location>
        <begin position="505"/>
        <end position="548"/>
    </location>
</feature>
<feature type="region of interest" description="Disordered" evidence="4">
    <location>
        <begin position="253"/>
        <end position="293"/>
    </location>
</feature>
<evidence type="ECO:0000259" key="5">
    <source>
        <dbReference type="PROSITE" id="PS50009"/>
    </source>
</evidence>
<evidence type="ECO:0000256" key="3">
    <source>
        <dbReference type="PROSITE-ProRule" id="PRU00168"/>
    </source>
</evidence>
<dbReference type="AlphaFoldDB" id="A0A8C2FVM5"/>
<evidence type="ECO:0000256" key="1">
    <source>
        <dbReference type="ARBA" id="ARBA00022658"/>
    </source>
</evidence>
<dbReference type="FunFam" id="1.10.840.10:FF:000009">
    <property type="entry name" value="rap guanine nucleotide exchange factor 1"/>
    <property type="match status" value="1"/>
</dbReference>
<dbReference type="InterPro" id="IPR019804">
    <property type="entry name" value="Ras_G-nucl-exch_fac_CS"/>
</dbReference>
<dbReference type="PROSITE" id="PS50009">
    <property type="entry name" value="RASGEF_CAT"/>
    <property type="match status" value="1"/>
</dbReference>
<feature type="region of interest" description="Disordered" evidence="4">
    <location>
        <begin position="434"/>
        <end position="454"/>
    </location>
</feature>
<feature type="compositionally biased region" description="Basic residues" evidence="4">
    <location>
        <begin position="27"/>
        <end position="40"/>
    </location>
</feature>
<evidence type="ECO:0000313" key="8">
    <source>
        <dbReference type="Proteomes" id="UP000694701"/>
    </source>
</evidence>
<dbReference type="PROSITE" id="PS50212">
    <property type="entry name" value="RASGEF_NTER"/>
    <property type="match status" value="1"/>
</dbReference>
<dbReference type="InterPro" id="IPR000651">
    <property type="entry name" value="Ras-like_Gua-exchang_fac_N"/>
</dbReference>
<organism evidence="7 8">
    <name type="scientific">Cyprinus carpio</name>
    <name type="common">Common carp</name>
    <dbReference type="NCBI Taxonomy" id="7962"/>
    <lineage>
        <taxon>Eukaryota</taxon>
        <taxon>Metazoa</taxon>
        <taxon>Chordata</taxon>
        <taxon>Craniata</taxon>
        <taxon>Vertebrata</taxon>
        <taxon>Euteleostomi</taxon>
        <taxon>Actinopterygii</taxon>
        <taxon>Neopterygii</taxon>
        <taxon>Teleostei</taxon>
        <taxon>Ostariophysi</taxon>
        <taxon>Cypriniformes</taxon>
        <taxon>Cyprinidae</taxon>
        <taxon>Cyprininae</taxon>
        <taxon>Cyprinus</taxon>
    </lineage>
</organism>
<feature type="compositionally biased region" description="Pro residues" evidence="4">
    <location>
        <begin position="184"/>
        <end position="193"/>
    </location>
</feature>
<dbReference type="CDD" id="cd06224">
    <property type="entry name" value="REM"/>
    <property type="match status" value="1"/>
</dbReference>
<feature type="region of interest" description="Disordered" evidence="4">
    <location>
        <begin position="318"/>
        <end position="354"/>
    </location>
</feature>
<dbReference type="GO" id="GO:0005085">
    <property type="term" value="F:guanyl-nucleotide exchange factor activity"/>
    <property type="evidence" value="ECO:0007669"/>
    <property type="project" value="UniProtKB-KW"/>
</dbReference>
<keyword evidence="1 3" id="KW-0344">Guanine-nucleotide releasing factor</keyword>
<dbReference type="Proteomes" id="UP000694701">
    <property type="component" value="Unplaced"/>
</dbReference>
<feature type="compositionally biased region" description="Low complexity" evidence="4">
    <location>
        <begin position="44"/>
        <end position="53"/>
    </location>
</feature>
<feature type="domain" description="N-terminal Ras-GEF" evidence="6">
    <location>
        <begin position="673"/>
        <end position="795"/>
    </location>
</feature>
<feature type="region of interest" description="Disordered" evidence="4">
    <location>
        <begin position="178"/>
        <end position="215"/>
    </location>
</feature>
<dbReference type="GO" id="GO:0007265">
    <property type="term" value="P:Ras protein signal transduction"/>
    <property type="evidence" value="ECO:0007669"/>
    <property type="project" value="TreeGrafter"/>
</dbReference>
<dbReference type="Gene3D" id="1.10.840.10">
    <property type="entry name" value="Ras guanine-nucleotide exchange factors catalytic domain"/>
    <property type="match status" value="1"/>
</dbReference>
<feature type="region of interest" description="Disordered" evidence="4">
    <location>
        <begin position="601"/>
        <end position="650"/>
    </location>
</feature>